<dbReference type="Gene3D" id="3.30.565.10">
    <property type="entry name" value="Histidine kinase-like ATPase, C-terminal domain"/>
    <property type="match status" value="1"/>
</dbReference>
<evidence type="ECO:0000313" key="3">
    <source>
        <dbReference type="Proteomes" id="UP000654471"/>
    </source>
</evidence>
<dbReference type="InterPro" id="IPR050267">
    <property type="entry name" value="Anti-sigma-factor_SerPK"/>
</dbReference>
<evidence type="ECO:0000313" key="2">
    <source>
        <dbReference type="EMBL" id="GGU56578.1"/>
    </source>
</evidence>
<protein>
    <recommendedName>
        <fullName evidence="4">Regulatory protein</fullName>
    </recommendedName>
</protein>
<reference evidence="3" key="1">
    <citation type="journal article" date="2019" name="Int. J. Syst. Evol. Microbiol.">
        <title>The Global Catalogue of Microorganisms (GCM) 10K type strain sequencing project: providing services to taxonomists for standard genome sequencing and annotation.</title>
        <authorList>
            <consortium name="The Broad Institute Genomics Platform"/>
            <consortium name="The Broad Institute Genome Sequencing Center for Infectious Disease"/>
            <person name="Wu L."/>
            <person name="Ma J."/>
        </authorList>
    </citation>
    <scope>NUCLEOTIDE SEQUENCE [LARGE SCALE GENOMIC DNA]</scope>
    <source>
        <strain evidence="3">JCM 3399</strain>
    </source>
</reference>
<dbReference type="InterPro" id="IPR036890">
    <property type="entry name" value="HATPase_C_sf"/>
</dbReference>
<organism evidence="2 3">
    <name type="scientific">Streptomyces albospinus</name>
    <dbReference type="NCBI Taxonomy" id="285515"/>
    <lineage>
        <taxon>Bacteria</taxon>
        <taxon>Bacillati</taxon>
        <taxon>Actinomycetota</taxon>
        <taxon>Actinomycetes</taxon>
        <taxon>Kitasatosporales</taxon>
        <taxon>Streptomycetaceae</taxon>
        <taxon>Streptomyces</taxon>
    </lineage>
</organism>
<sequence>MHPHTAAVARPPLCVSAGARPYLLTAPSSPGAPKAARDFVRTVLRRGPLAPLLDTAVLLTSEAVTTSHLRTPAPSDILLRVLTAGHGLRISVHDEPPAAVGVPSPAPSAEGRRQDPLLGVPSPPGDRDPAHGLLLISRLADDWGMTPFAGPPRSASLWFELHTPR</sequence>
<accession>A0ABQ2UW59</accession>
<dbReference type="PANTHER" id="PTHR35526">
    <property type="entry name" value="ANTI-SIGMA-F FACTOR RSBW-RELATED"/>
    <property type="match status" value="1"/>
</dbReference>
<proteinExistence type="predicted"/>
<name>A0ABQ2UW59_9ACTN</name>
<dbReference type="Proteomes" id="UP000654471">
    <property type="component" value="Unassembled WGS sequence"/>
</dbReference>
<keyword evidence="3" id="KW-1185">Reference proteome</keyword>
<evidence type="ECO:0000256" key="1">
    <source>
        <dbReference type="SAM" id="MobiDB-lite"/>
    </source>
</evidence>
<comment type="caution">
    <text evidence="2">The sequence shown here is derived from an EMBL/GenBank/DDBJ whole genome shotgun (WGS) entry which is preliminary data.</text>
</comment>
<dbReference type="EMBL" id="BMRP01000005">
    <property type="protein sequence ID" value="GGU56578.1"/>
    <property type="molecule type" value="Genomic_DNA"/>
</dbReference>
<evidence type="ECO:0008006" key="4">
    <source>
        <dbReference type="Google" id="ProtNLM"/>
    </source>
</evidence>
<dbReference type="RefSeq" id="WP_189298801.1">
    <property type="nucleotide sequence ID" value="NZ_BMRP01000005.1"/>
</dbReference>
<dbReference type="PANTHER" id="PTHR35526:SF3">
    <property type="entry name" value="ANTI-SIGMA-F FACTOR RSBW"/>
    <property type="match status" value="1"/>
</dbReference>
<gene>
    <name evidence="2" type="ORF">GCM10010211_21830</name>
</gene>
<feature type="compositionally biased region" description="Low complexity" evidence="1">
    <location>
        <begin position="97"/>
        <end position="109"/>
    </location>
</feature>
<feature type="region of interest" description="Disordered" evidence="1">
    <location>
        <begin position="94"/>
        <end position="126"/>
    </location>
</feature>